<evidence type="ECO:0000256" key="4">
    <source>
        <dbReference type="ARBA" id="ARBA00022553"/>
    </source>
</evidence>
<comment type="function">
    <text evidence="1">May play an important role in spermatogenesis and/or testis development.</text>
</comment>
<protein>
    <recommendedName>
        <fullName evidence="2">Male-enhanced antigen 1</fullName>
    </recommendedName>
</protein>
<evidence type="ECO:0000256" key="1">
    <source>
        <dbReference type="ARBA" id="ARBA00002540"/>
    </source>
</evidence>
<keyword evidence="5" id="KW-0221">Differentiation</keyword>
<gene>
    <name evidence="8" type="ORF">rCG_45946</name>
</gene>
<accession>A6IBW6</accession>
<proteinExistence type="predicted"/>
<evidence type="ECO:0000256" key="2">
    <source>
        <dbReference type="ARBA" id="ARBA00022245"/>
    </source>
</evidence>
<reference evidence="8 9" key="1">
    <citation type="submission" date="2005-09" db="EMBL/GenBank/DDBJ databases">
        <authorList>
            <person name="Mural R.J."/>
            <person name="Li P.W."/>
            <person name="Adams M.D."/>
            <person name="Amanatides P.G."/>
            <person name="Baden-Tillson H."/>
            <person name="Barnstead M."/>
            <person name="Chin S.H."/>
            <person name="Dew I."/>
            <person name="Evans C.A."/>
            <person name="Ferriera S."/>
            <person name="Flanigan M."/>
            <person name="Fosler C."/>
            <person name="Glodek A."/>
            <person name="Gu Z."/>
            <person name="Holt R.A."/>
            <person name="Jennings D."/>
            <person name="Kraft C.L."/>
            <person name="Lu F."/>
            <person name="Nguyen T."/>
            <person name="Nusskern D.R."/>
            <person name="Pfannkoch C.M."/>
            <person name="Sitter C."/>
            <person name="Sutton G.G."/>
            <person name="Venter J.C."/>
            <person name="Wang Z."/>
            <person name="Woodage T."/>
            <person name="Zheng X.H."/>
            <person name="Zhong F."/>
        </authorList>
    </citation>
    <scope>NUCLEOTIDE SEQUENCE [LARGE SCALE GENOMIC DNA]</scope>
    <source>
        <strain>BN</strain>
        <strain evidence="9">Sprague-Dawley</strain>
    </source>
</reference>
<evidence type="ECO:0000256" key="6">
    <source>
        <dbReference type="ARBA" id="ARBA00022871"/>
    </source>
</evidence>
<sequence>MKLVPVVEEEDGADDIQHRMQTPGLHLPDPPLESEDEDEEGAAALSSHSSIPMDPEHKEAGEKDDGWSKSACTRFLPGVGRCSVG</sequence>
<evidence type="ECO:0000313" key="8">
    <source>
        <dbReference type="EMBL" id="EDM09881.1"/>
    </source>
</evidence>
<feature type="compositionally biased region" description="Basic and acidic residues" evidence="7">
    <location>
        <begin position="54"/>
        <end position="67"/>
    </location>
</feature>
<keyword evidence="4" id="KW-0597">Phosphoprotein</keyword>
<feature type="non-terminal residue" evidence="8">
    <location>
        <position position="85"/>
    </location>
</feature>
<dbReference type="EMBL" id="CH473958">
    <property type="protein sequence ID" value="EDM09881.1"/>
    <property type="molecule type" value="Genomic_DNA"/>
</dbReference>
<dbReference type="GO" id="GO:0007283">
    <property type="term" value="P:spermatogenesis"/>
    <property type="evidence" value="ECO:0007669"/>
    <property type="project" value="UniProtKB-KW"/>
</dbReference>
<organism evidence="8 9">
    <name type="scientific">Rattus norvegicus</name>
    <name type="common">Rat</name>
    <dbReference type="NCBI Taxonomy" id="10116"/>
    <lineage>
        <taxon>Eukaryota</taxon>
        <taxon>Metazoa</taxon>
        <taxon>Chordata</taxon>
        <taxon>Craniata</taxon>
        <taxon>Vertebrata</taxon>
        <taxon>Euteleostomi</taxon>
        <taxon>Mammalia</taxon>
        <taxon>Eutheria</taxon>
        <taxon>Euarchontoglires</taxon>
        <taxon>Glires</taxon>
        <taxon>Rodentia</taxon>
        <taxon>Myomorpha</taxon>
        <taxon>Muroidea</taxon>
        <taxon>Muridae</taxon>
        <taxon>Murinae</taxon>
        <taxon>Rattus</taxon>
    </lineage>
</organism>
<feature type="region of interest" description="Disordered" evidence="7">
    <location>
        <begin position="1"/>
        <end position="72"/>
    </location>
</feature>
<evidence type="ECO:0000256" key="3">
    <source>
        <dbReference type="ARBA" id="ARBA00022473"/>
    </source>
</evidence>
<dbReference type="GO" id="GO:0030154">
    <property type="term" value="P:cell differentiation"/>
    <property type="evidence" value="ECO:0007669"/>
    <property type="project" value="UniProtKB-KW"/>
</dbReference>
<dbReference type="AlphaFoldDB" id="A6IBW6"/>
<evidence type="ECO:0000256" key="7">
    <source>
        <dbReference type="SAM" id="MobiDB-lite"/>
    </source>
</evidence>
<dbReference type="PANTHER" id="PTHR17005">
    <property type="entry name" value="MALE-ENHANCED ANTIGEN-1"/>
    <property type="match status" value="1"/>
</dbReference>
<keyword evidence="6" id="KW-0744">Spermatogenesis</keyword>
<keyword evidence="3" id="KW-0217">Developmental protein</keyword>
<evidence type="ECO:0000256" key="5">
    <source>
        <dbReference type="ARBA" id="ARBA00022782"/>
    </source>
</evidence>
<feature type="compositionally biased region" description="Acidic residues" evidence="7">
    <location>
        <begin position="32"/>
        <end position="41"/>
    </location>
</feature>
<evidence type="ECO:0000313" key="9">
    <source>
        <dbReference type="Proteomes" id="UP000234681"/>
    </source>
</evidence>
<dbReference type="InterPro" id="IPR009685">
    <property type="entry name" value="MEA1"/>
</dbReference>
<name>A6IBW6_RAT</name>
<dbReference type="Proteomes" id="UP000234681">
    <property type="component" value="Chromosome 13"/>
</dbReference>